<name>A0A9P6VGN3_9HELO</name>
<evidence type="ECO:0000256" key="1">
    <source>
        <dbReference type="ARBA" id="ARBA00004167"/>
    </source>
</evidence>
<comment type="caution">
    <text evidence="9">The sequence shown here is derived from an EMBL/GenBank/DDBJ whole genome shotgun (WGS) entry which is preliminary data.</text>
</comment>
<proteinExistence type="predicted"/>
<feature type="domain" description="WSC" evidence="8">
    <location>
        <begin position="1313"/>
        <end position="1419"/>
    </location>
</feature>
<accession>A0A9P6VGN3</accession>
<keyword evidence="4" id="KW-1133">Transmembrane helix</keyword>
<dbReference type="SUPFAM" id="SSF50998">
    <property type="entry name" value="Quinoprotein alcohol dehydrogenase-like"/>
    <property type="match status" value="1"/>
</dbReference>
<dbReference type="SMART" id="SM00321">
    <property type="entry name" value="WSC"/>
    <property type="match status" value="2"/>
</dbReference>
<dbReference type="PANTHER" id="PTHR24269">
    <property type="entry name" value="KREMEN PROTEIN"/>
    <property type="match status" value="1"/>
</dbReference>
<comment type="subcellular location">
    <subcellularLocation>
        <location evidence="1">Membrane</location>
        <topology evidence="1">Single-pass membrane protein</topology>
    </subcellularLocation>
</comment>
<feature type="region of interest" description="Disordered" evidence="7">
    <location>
        <begin position="1205"/>
        <end position="1304"/>
    </location>
</feature>
<organism evidence="9 10">
    <name type="scientific">Hyphodiscus hymeniophilus</name>
    <dbReference type="NCBI Taxonomy" id="353542"/>
    <lineage>
        <taxon>Eukaryota</taxon>
        <taxon>Fungi</taxon>
        <taxon>Dikarya</taxon>
        <taxon>Ascomycota</taxon>
        <taxon>Pezizomycotina</taxon>
        <taxon>Leotiomycetes</taxon>
        <taxon>Helotiales</taxon>
        <taxon>Hyphodiscaceae</taxon>
        <taxon>Hyphodiscus</taxon>
    </lineage>
</organism>
<keyword evidence="6" id="KW-0325">Glycoprotein</keyword>
<evidence type="ECO:0000259" key="8">
    <source>
        <dbReference type="PROSITE" id="PS51212"/>
    </source>
</evidence>
<keyword evidence="5" id="KW-0472">Membrane</keyword>
<dbReference type="InterPro" id="IPR002889">
    <property type="entry name" value="WSC_carb-bd"/>
</dbReference>
<evidence type="ECO:0000313" key="10">
    <source>
        <dbReference type="Proteomes" id="UP000785200"/>
    </source>
</evidence>
<dbReference type="InterPro" id="IPR013783">
    <property type="entry name" value="Ig-like_fold"/>
</dbReference>
<evidence type="ECO:0000313" key="9">
    <source>
        <dbReference type="EMBL" id="KAG0647454.1"/>
    </source>
</evidence>
<sequence length="1435" mass="150663">MDPAIVSSAQFGQIFKTTLPGNYGGIPEQVFSQPLLYTTNSDGVQYIYLATEQNNVYKMDAKTGVIVAQRNLHIPFLTADLNGCVDINPHVGITATGVIDPDTETWYLTSKTYLNQNGGVNVAQGKPDGRYYFHAINVNDLTERPNFPVNLEGTVASNNPVRSFNGGIHHQRPALLQTGQYIYAGFASHCVQYNFTGWIMGWDKTTGAIVERMATEGAGVPNTTPGGGVWMSGGGLTSDDAGSMFFATGNGFASQLSTIPVNGHNPPTSLEEAAVHMTINGDGSLTIVDFFMPWEKTQLDGADRDLGTTPLEMLPSEFSCGDIKRIGTVTGKSGKTYWLNLDDLGGYQNGPNKLDDIIQVYQNENSVYAGAGVYPLEGGYIYINIVNFPTRVFQFSCNNGVPSFAAVATTSTSNGFGVGHGTVTSLNGQPGTGLLWTSDLVGLNLRIYNAVPVNGGMTMINSFNVPGLSKFTRPVFGNGRAYLGTTKGLFYGFGAPVNLPLNCSSPYDFGTANLQAPTASMVVTCKANIAVTVTNITLTGDPNFNITGVPAVPLTVAAGKSFSFNAYFNPQAVGPQSSDVVVGTTNGVTGFSTSTPIELRGTGQSVTPLLSVSPVTVAFAGYVTGQQIGGANQTVIFTNQGNSPLTISSIQYSLVSETGPFTPPNGTASAPQAGPFTFIGLPSTLPGNSAVSVIINFDTAVSGNFAAYLTVNSDGGSKIFDVVATSGDAPKALLEFQTTDGSAWVEYQSGTNFTFGNVTENTTRSLKMRLTNNGTANGVPISITVSKPPFGIAGSIIGANNNVDLAEGTSIPVGANVTATLFCSVPKEQWNTDLYYGYAQWTMNTNDPTFDKQFIQFACTAVSEQAPPLLPNQYGKYRYEGCFKENNPGRQLKTQLYSSKNNTIAMCVAACAAGNYIFCGTQFNGECWAGPTIPILEVDEGNCNYPCSGNVNEICGGNGVGAGAGGAYISLFADSTQFDGNTTSPTNSGGPSVNPGVNGYTSIGCYTEGTNSRALPNGKTMVNSTVAVCVAACAASNYIYAGLEYGQELPALFRQPSRIAVQTALCAFIFAFFGDCLLNHNEIAVIIKHKQLHASFSSYQHWDGHYLSSFIYSIYVIYVNIDDIALNPDANCAGNQIHNRQLGYCGNTLNAGSVNATLQSDCNFLCPGNKLEFCGAGVRLELYSSISKASSGSVTSMVLPTTSTSASVLPTSSSSVLSSSVSSTPTQSASTNSQTSIVTSSTTSTKISATSSSASSSALTSSSTQSTTSQSPTSSPMSSPTSSKSTTQSSSSSSSIPPAVYTGPPVPSTGNVNFTSYSCVSEPAAGRLLPSQVDNNGTSMTIEKCLAECWKYAYAGVEYGRECWCGNSLNWAGDPGNVTPGKNLTDSPPGSDCGFVCPGNSSEFCGSGGKLSLFYFDTAKANANAKAKAEVRRWE</sequence>
<protein>
    <submittedName>
        <fullName evidence="9">WSC domain-containing</fullName>
    </submittedName>
</protein>
<evidence type="ECO:0000256" key="7">
    <source>
        <dbReference type="SAM" id="MobiDB-lite"/>
    </source>
</evidence>
<dbReference type="InterPro" id="IPR051836">
    <property type="entry name" value="Kremen_rcpt"/>
</dbReference>
<dbReference type="GO" id="GO:0005886">
    <property type="term" value="C:plasma membrane"/>
    <property type="evidence" value="ECO:0007669"/>
    <property type="project" value="TreeGrafter"/>
</dbReference>
<keyword evidence="10" id="KW-1185">Reference proteome</keyword>
<dbReference type="Proteomes" id="UP000785200">
    <property type="component" value="Unassembled WGS sequence"/>
</dbReference>
<evidence type="ECO:0000256" key="6">
    <source>
        <dbReference type="ARBA" id="ARBA00023180"/>
    </source>
</evidence>
<evidence type="ECO:0000256" key="3">
    <source>
        <dbReference type="ARBA" id="ARBA00022729"/>
    </source>
</evidence>
<keyword evidence="3" id="KW-0732">Signal</keyword>
<feature type="domain" description="WSC" evidence="8">
    <location>
        <begin position="876"/>
        <end position="971"/>
    </location>
</feature>
<keyword evidence="2" id="KW-0812">Transmembrane</keyword>
<evidence type="ECO:0000256" key="2">
    <source>
        <dbReference type="ARBA" id="ARBA00022692"/>
    </source>
</evidence>
<dbReference type="PANTHER" id="PTHR24269:SF16">
    <property type="entry name" value="PROTEIN SLG1"/>
    <property type="match status" value="1"/>
</dbReference>
<evidence type="ECO:0000256" key="5">
    <source>
        <dbReference type="ARBA" id="ARBA00023136"/>
    </source>
</evidence>
<dbReference type="Pfam" id="PF01822">
    <property type="entry name" value="WSC"/>
    <property type="match status" value="2"/>
</dbReference>
<evidence type="ECO:0000256" key="4">
    <source>
        <dbReference type="ARBA" id="ARBA00022989"/>
    </source>
</evidence>
<feature type="compositionally biased region" description="Low complexity" evidence="7">
    <location>
        <begin position="1205"/>
        <end position="1296"/>
    </location>
</feature>
<dbReference type="EMBL" id="VNKQ01000012">
    <property type="protein sequence ID" value="KAG0647454.1"/>
    <property type="molecule type" value="Genomic_DNA"/>
</dbReference>
<dbReference type="OrthoDB" id="5985073at2759"/>
<dbReference type="Gene3D" id="2.60.40.10">
    <property type="entry name" value="Immunoglobulins"/>
    <property type="match status" value="1"/>
</dbReference>
<reference evidence="9" key="1">
    <citation type="submission" date="2019-07" db="EMBL/GenBank/DDBJ databases">
        <title>Hyphodiscus hymeniophilus genome sequencing and assembly.</title>
        <authorList>
            <person name="Kramer G."/>
            <person name="Nodwell J."/>
        </authorList>
    </citation>
    <scope>NUCLEOTIDE SEQUENCE</scope>
    <source>
        <strain evidence="9">ATCC 34498</strain>
    </source>
</reference>
<dbReference type="PROSITE" id="PS51212">
    <property type="entry name" value="WSC"/>
    <property type="match status" value="2"/>
</dbReference>
<gene>
    <name evidence="9" type="ORF">D0Z07_6723</name>
</gene>
<dbReference type="InterPro" id="IPR011047">
    <property type="entry name" value="Quinoprotein_ADH-like_sf"/>
</dbReference>